<gene>
    <name evidence="2" type="ORF">GMARGA_LOCUS1668</name>
</gene>
<evidence type="ECO:0000256" key="1">
    <source>
        <dbReference type="SAM" id="MobiDB-lite"/>
    </source>
</evidence>
<evidence type="ECO:0000313" key="3">
    <source>
        <dbReference type="Proteomes" id="UP000789901"/>
    </source>
</evidence>
<feature type="region of interest" description="Disordered" evidence="1">
    <location>
        <begin position="190"/>
        <end position="211"/>
    </location>
</feature>
<proteinExistence type="predicted"/>
<feature type="compositionally biased region" description="Polar residues" evidence="1">
    <location>
        <begin position="196"/>
        <end position="211"/>
    </location>
</feature>
<dbReference type="Proteomes" id="UP000789901">
    <property type="component" value="Unassembled WGS sequence"/>
</dbReference>
<evidence type="ECO:0000313" key="2">
    <source>
        <dbReference type="EMBL" id="CAG8489889.1"/>
    </source>
</evidence>
<keyword evidence="3" id="KW-1185">Reference proteome</keyword>
<comment type="caution">
    <text evidence="2">The sequence shown here is derived from an EMBL/GenBank/DDBJ whole genome shotgun (WGS) entry which is preliminary data.</text>
</comment>
<sequence length="211" mass="25184">MRARELDIPEKQNEINREFDRKYNYKGSISEIRGYGERPFDVNRDGINMYNECIEVQPKTIIDERTPRTPEERKWVEEQLPTCVDEPEIFYKEVEEEGEYADSHFSEIKRGIIDIIKQNPQEWEIKEENVSHVELEGLPKSDNFQDLSWEELTKEIEIQKAEIEKIKNNKDISNSERQIELQKREEKLKKLEKIRSNTTQKPKPNNNFPTG</sequence>
<accession>A0ABM8W006</accession>
<reference evidence="2 3" key="1">
    <citation type="submission" date="2021-06" db="EMBL/GenBank/DDBJ databases">
        <authorList>
            <person name="Kallberg Y."/>
            <person name="Tangrot J."/>
            <person name="Rosling A."/>
        </authorList>
    </citation>
    <scope>NUCLEOTIDE SEQUENCE [LARGE SCALE GENOMIC DNA]</scope>
    <source>
        <strain evidence="2 3">120-4 pot B 10/14</strain>
    </source>
</reference>
<protein>
    <submittedName>
        <fullName evidence="2">13547_t:CDS:1</fullName>
    </submittedName>
</protein>
<dbReference type="EMBL" id="CAJVQB010000449">
    <property type="protein sequence ID" value="CAG8489889.1"/>
    <property type="molecule type" value="Genomic_DNA"/>
</dbReference>
<organism evidence="2 3">
    <name type="scientific">Gigaspora margarita</name>
    <dbReference type="NCBI Taxonomy" id="4874"/>
    <lineage>
        <taxon>Eukaryota</taxon>
        <taxon>Fungi</taxon>
        <taxon>Fungi incertae sedis</taxon>
        <taxon>Mucoromycota</taxon>
        <taxon>Glomeromycotina</taxon>
        <taxon>Glomeromycetes</taxon>
        <taxon>Diversisporales</taxon>
        <taxon>Gigasporaceae</taxon>
        <taxon>Gigaspora</taxon>
    </lineage>
</organism>
<name>A0ABM8W006_GIGMA</name>